<dbReference type="InterPro" id="IPR013096">
    <property type="entry name" value="Cupin_2"/>
</dbReference>
<evidence type="ECO:0000256" key="3">
    <source>
        <dbReference type="ARBA" id="ARBA00023163"/>
    </source>
</evidence>
<evidence type="ECO:0000259" key="4">
    <source>
        <dbReference type="PROSITE" id="PS01124"/>
    </source>
</evidence>
<reference evidence="6" key="1">
    <citation type="submission" date="2012-02" db="EMBL/GenBank/DDBJ databases">
        <title>The complete genome of Echinicola vietnamensis DSM 17526.</title>
        <authorList>
            <person name="Lucas S."/>
            <person name="Copeland A."/>
            <person name="Lapidus A."/>
            <person name="Glavina del Rio T."/>
            <person name="Dalin E."/>
            <person name="Tice H."/>
            <person name="Bruce D."/>
            <person name="Goodwin L."/>
            <person name="Pitluck S."/>
            <person name="Peters L."/>
            <person name="Ovchinnikova G."/>
            <person name="Teshima H."/>
            <person name="Kyrpides N."/>
            <person name="Mavromatis K."/>
            <person name="Ivanova N."/>
            <person name="Brettin T."/>
            <person name="Detter J.C."/>
            <person name="Han C."/>
            <person name="Larimer F."/>
            <person name="Land M."/>
            <person name="Hauser L."/>
            <person name="Markowitz V."/>
            <person name="Cheng J.-F."/>
            <person name="Hugenholtz P."/>
            <person name="Woyke T."/>
            <person name="Wu D."/>
            <person name="Brambilla E."/>
            <person name="Klenk H.-P."/>
            <person name="Eisen J.A."/>
        </authorList>
    </citation>
    <scope>NUCLEOTIDE SEQUENCE [LARGE SCALE GENOMIC DNA]</scope>
    <source>
        <strain evidence="6">DSM 17526 / LMG 23754 / KMM 6221</strain>
    </source>
</reference>
<protein>
    <submittedName>
        <fullName evidence="5">DNA-binding domain-containing protein, AraC-type</fullName>
    </submittedName>
</protein>
<dbReference type="InterPro" id="IPR009057">
    <property type="entry name" value="Homeodomain-like_sf"/>
</dbReference>
<dbReference type="STRING" id="926556.Echvi_1874"/>
<accession>L0FW60</accession>
<name>L0FW60_ECHVK</name>
<dbReference type="Proteomes" id="UP000010796">
    <property type="component" value="Chromosome"/>
</dbReference>
<dbReference type="HOGENOM" id="CLU_000445_88_3_10"/>
<dbReference type="RefSeq" id="WP_015265690.1">
    <property type="nucleotide sequence ID" value="NC_019904.1"/>
</dbReference>
<dbReference type="InterPro" id="IPR011051">
    <property type="entry name" value="RmlC_Cupin_sf"/>
</dbReference>
<keyword evidence="3" id="KW-0804">Transcription</keyword>
<dbReference type="eggNOG" id="COG0662">
    <property type="taxonomic scope" value="Bacteria"/>
</dbReference>
<dbReference type="eggNOG" id="COG2207">
    <property type="taxonomic scope" value="Bacteria"/>
</dbReference>
<organism evidence="5 6">
    <name type="scientific">Echinicola vietnamensis (strain DSM 17526 / LMG 23754 / KMM 6221)</name>
    <dbReference type="NCBI Taxonomy" id="926556"/>
    <lineage>
        <taxon>Bacteria</taxon>
        <taxon>Pseudomonadati</taxon>
        <taxon>Bacteroidota</taxon>
        <taxon>Cytophagia</taxon>
        <taxon>Cytophagales</taxon>
        <taxon>Cyclobacteriaceae</taxon>
        <taxon>Echinicola</taxon>
    </lineage>
</organism>
<dbReference type="Gene3D" id="1.10.10.60">
    <property type="entry name" value="Homeodomain-like"/>
    <property type="match status" value="2"/>
</dbReference>
<dbReference type="AlphaFoldDB" id="L0FW60"/>
<dbReference type="GO" id="GO:0043565">
    <property type="term" value="F:sequence-specific DNA binding"/>
    <property type="evidence" value="ECO:0007669"/>
    <property type="project" value="InterPro"/>
</dbReference>
<dbReference type="SUPFAM" id="SSF46689">
    <property type="entry name" value="Homeodomain-like"/>
    <property type="match status" value="2"/>
</dbReference>
<sequence>MKPIVQKLPRQEFKSFVSITMSTPIFETPWHRHIENEILYIQEGHGTAIIGDFVGEFSPGDLFYIGSNVPHWFRKAQKDIFCTVVVIQFDQAIFGQTFLKLPEMAKVRQLIRLKQGMAVGYAGQEEIIGSIKRLVEVEGFPHISTLLDILHQISSHTQNSLLTHEPIDSFDSKGIIDEVLEYTFEHFQENIRVEEVAAIAKMSTSNFRRFFKLNTKKSFSGFLKEIRIAHACKLLKDKNTFISQIFHQCGFRNITNFNRQFKEIKGVTPTAYRAAIYRS</sequence>
<dbReference type="PANTHER" id="PTHR43280">
    <property type="entry name" value="ARAC-FAMILY TRANSCRIPTIONAL REGULATOR"/>
    <property type="match status" value="1"/>
</dbReference>
<dbReference type="InterPro" id="IPR018060">
    <property type="entry name" value="HTH_AraC"/>
</dbReference>
<dbReference type="PROSITE" id="PS01124">
    <property type="entry name" value="HTH_ARAC_FAMILY_2"/>
    <property type="match status" value="1"/>
</dbReference>
<dbReference type="Pfam" id="PF12833">
    <property type="entry name" value="HTH_18"/>
    <property type="match status" value="1"/>
</dbReference>
<dbReference type="OrthoDB" id="792101at2"/>
<keyword evidence="2 5" id="KW-0238">DNA-binding</keyword>
<dbReference type="SUPFAM" id="SSF51182">
    <property type="entry name" value="RmlC-like cupins"/>
    <property type="match status" value="1"/>
</dbReference>
<keyword evidence="1" id="KW-0805">Transcription regulation</keyword>
<evidence type="ECO:0000256" key="2">
    <source>
        <dbReference type="ARBA" id="ARBA00023125"/>
    </source>
</evidence>
<keyword evidence="6" id="KW-1185">Reference proteome</keyword>
<feature type="domain" description="HTH araC/xylS-type" evidence="4">
    <location>
        <begin position="177"/>
        <end position="275"/>
    </location>
</feature>
<dbReference type="SMART" id="SM00342">
    <property type="entry name" value="HTH_ARAC"/>
    <property type="match status" value="1"/>
</dbReference>
<dbReference type="KEGG" id="evi:Echvi_1874"/>
<dbReference type="InterPro" id="IPR014710">
    <property type="entry name" value="RmlC-like_jellyroll"/>
</dbReference>
<evidence type="ECO:0000256" key="1">
    <source>
        <dbReference type="ARBA" id="ARBA00023015"/>
    </source>
</evidence>
<dbReference type="Pfam" id="PF07883">
    <property type="entry name" value="Cupin_2"/>
    <property type="match status" value="1"/>
</dbReference>
<dbReference type="EMBL" id="CP003346">
    <property type="protein sequence ID" value="AGA78129.1"/>
    <property type="molecule type" value="Genomic_DNA"/>
</dbReference>
<gene>
    <name evidence="5" type="ordered locus">Echvi_1874</name>
</gene>
<dbReference type="PANTHER" id="PTHR43280:SF27">
    <property type="entry name" value="TRANSCRIPTIONAL REGULATOR MTLR"/>
    <property type="match status" value="1"/>
</dbReference>
<dbReference type="Gene3D" id="2.60.120.10">
    <property type="entry name" value="Jelly Rolls"/>
    <property type="match status" value="1"/>
</dbReference>
<evidence type="ECO:0000313" key="6">
    <source>
        <dbReference type="Proteomes" id="UP000010796"/>
    </source>
</evidence>
<dbReference type="GO" id="GO:0003700">
    <property type="term" value="F:DNA-binding transcription factor activity"/>
    <property type="evidence" value="ECO:0007669"/>
    <property type="project" value="InterPro"/>
</dbReference>
<proteinExistence type="predicted"/>
<evidence type="ECO:0000313" key="5">
    <source>
        <dbReference type="EMBL" id="AGA78129.1"/>
    </source>
</evidence>